<protein>
    <submittedName>
        <fullName evidence="3">Uncharacterized protein</fullName>
    </submittedName>
</protein>
<dbReference type="Proteomes" id="UP000799640">
    <property type="component" value="Unassembled WGS sequence"/>
</dbReference>
<keyword evidence="2" id="KW-1133">Transmembrane helix</keyword>
<feature type="transmembrane region" description="Helical" evidence="2">
    <location>
        <begin position="175"/>
        <end position="195"/>
    </location>
</feature>
<name>A0A6G1HSF4_9PEZI</name>
<accession>A0A6G1HSF4</accession>
<dbReference type="EMBL" id="ML996699">
    <property type="protein sequence ID" value="KAF2398854.1"/>
    <property type="molecule type" value="Genomic_DNA"/>
</dbReference>
<reference evidence="3" key="1">
    <citation type="journal article" date="2020" name="Stud. Mycol.">
        <title>101 Dothideomycetes genomes: a test case for predicting lifestyles and emergence of pathogens.</title>
        <authorList>
            <person name="Haridas S."/>
            <person name="Albert R."/>
            <person name="Binder M."/>
            <person name="Bloem J."/>
            <person name="Labutti K."/>
            <person name="Salamov A."/>
            <person name="Andreopoulos B."/>
            <person name="Baker S."/>
            <person name="Barry K."/>
            <person name="Bills G."/>
            <person name="Bluhm B."/>
            <person name="Cannon C."/>
            <person name="Castanera R."/>
            <person name="Culley D."/>
            <person name="Daum C."/>
            <person name="Ezra D."/>
            <person name="Gonzalez J."/>
            <person name="Henrissat B."/>
            <person name="Kuo A."/>
            <person name="Liang C."/>
            <person name="Lipzen A."/>
            <person name="Lutzoni F."/>
            <person name="Magnuson J."/>
            <person name="Mondo S."/>
            <person name="Nolan M."/>
            <person name="Ohm R."/>
            <person name="Pangilinan J."/>
            <person name="Park H.-J."/>
            <person name="Ramirez L."/>
            <person name="Alfaro M."/>
            <person name="Sun H."/>
            <person name="Tritt A."/>
            <person name="Yoshinaga Y."/>
            <person name="Zwiers L.-H."/>
            <person name="Turgeon B."/>
            <person name="Goodwin S."/>
            <person name="Spatafora J."/>
            <person name="Crous P."/>
            <person name="Grigoriev I."/>
        </authorList>
    </citation>
    <scope>NUCLEOTIDE SEQUENCE</scope>
    <source>
        <strain evidence="3">CBS 262.69</strain>
    </source>
</reference>
<proteinExistence type="predicted"/>
<evidence type="ECO:0000313" key="4">
    <source>
        <dbReference type="Proteomes" id="UP000799640"/>
    </source>
</evidence>
<evidence type="ECO:0000313" key="3">
    <source>
        <dbReference type="EMBL" id="KAF2398854.1"/>
    </source>
</evidence>
<sequence>MAGLCVRGRVEIKRTPKDQGIVDSWLFYTALRDLLFEHPTPDSDEDTPSDGDEDVPVWDPEEVSKKVPKELRRLRKNMKPGERIFFKNIGRYPHCAGIRRLTAPFAGLGTSRGHPGAIPTTVSTAEALPSCTGVLLLCTWSLLYLAVPGHIQLHSLTGWSRPQRDIYQVWTKKRWVLLIVLAPECLLGSAFAARLSAWRSRKDMREFMGRDETEWFLFHAMPRQNLGAVRVSKEQFLSIVHYIHGFNIGDGRLELLDCDNESPKLSAVREEHRKQRFVL</sequence>
<feature type="compositionally biased region" description="Acidic residues" evidence="1">
    <location>
        <begin position="42"/>
        <end position="61"/>
    </location>
</feature>
<organism evidence="3 4">
    <name type="scientific">Trichodelitschia bisporula</name>
    <dbReference type="NCBI Taxonomy" id="703511"/>
    <lineage>
        <taxon>Eukaryota</taxon>
        <taxon>Fungi</taxon>
        <taxon>Dikarya</taxon>
        <taxon>Ascomycota</taxon>
        <taxon>Pezizomycotina</taxon>
        <taxon>Dothideomycetes</taxon>
        <taxon>Dothideomycetes incertae sedis</taxon>
        <taxon>Phaeotrichales</taxon>
        <taxon>Phaeotrichaceae</taxon>
        <taxon>Trichodelitschia</taxon>
    </lineage>
</organism>
<evidence type="ECO:0000256" key="1">
    <source>
        <dbReference type="SAM" id="MobiDB-lite"/>
    </source>
</evidence>
<gene>
    <name evidence="3" type="ORF">EJ06DRAFT_93066</name>
</gene>
<keyword evidence="2" id="KW-0472">Membrane</keyword>
<keyword evidence="4" id="KW-1185">Reference proteome</keyword>
<keyword evidence="2" id="KW-0812">Transmembrane</keyword>
<feature type="region of interest" description="Disordered" evidence="1">
    <location>
        <begin position="38"/>
        <end position="61"/>
    </location>
</feature>
<dbReference type="OrthoDB" id="3549551at2759"/>
<dbReference type="AlphaFoldDB" id="A0A6G1HSF4"/>
<evidence type="ECO:0000256" key="2">
    <source>
        <dbReference type="SAM" id="Phobius"/>
    </source>
</evidence>